<dbReference type="RefSeq" id="WP_073203791.1">
    <property type="nucleotide sequence ID" value="NZ_FRBD01000001.1"/>
</dbReference>
<dbReference type="GO" id="GO:0004519">
    <property type="term" value="F:endonuclease activity"/>
    <property type="evidence" value="ECO:0007669"/>
    <property type="project" value="UniProtKB-KW"/>
</dbReference>
<feature type="signal peptide" evidence="1">
    <location>
        <begin position="1"/>
        <end position="24"/>
    </location>
</feature>
<evidence type="ECO:0000313" key="3">
    <source>
        <dbReference type="EMBL" id="SHK29077.1"/>
    </source>
</evidence>
<dbReference type="CDD" id="cd09083">
    <property type="entry name" value="EEP-1"/>
    <property type="match status" value="1"/>
</dbReference>
<keyword evidence="3" id="KW-0378">Hydrolase</keyword>
<organism evidence="3 4">
    <name type="scientific">Xylanibacter ruminicola</name>
    <name type="common">Prevotella ruminicola</name>
    <dbReference type="NCBI Taxonomy" id="839"/>
    <lineage>
        <taxon>Bacteria</taxon>
        <taxon>Pseudomonadati</taxon>
        <taxon>Bacteroidota</taxon>
        <taxon>Bacteroidia</taxon>
        <taxon>Bacteroidales</taxon>
        <taxon>Prevotellaceae</taxon>
        <taxon>Xylanibacter</taxon>
    </lineage>
</organism>
<proteinExistence type="predicted"/>
<feature type="domain" description="Endonuclease/exonuclease/phosphatase" evidence="2">
    <location>
        <begin position="35"/>
        <end position="278"/>
    </location>
</feature>
<dbReference type="SUPFAM" id="SSF56219">
    <property type="entry name" value="DNase I-like"/>
    <property type="match status" value="1"/>
</dbReference>
<keyword evidence="1" id="KW-0732">Signal</keyword>
<gene>
    <name evidence="3" type="ORF">SAMN05216463_101151</name>
</gene>
<evidence type="ECO:0000256" key="1">
    <source>
        <dbReference type="SAM" id="SignalP"/>
    </source>
</evidence>
<evidence type="ECO:0000313" key="4">
    <source>
        <dbReference type="Proteomes" id="UP000184130"/>
    </source>
</evidence>
<reference evidence="3 4" key="1">
    <citation type="submission" date="2016-11" db="EMBL/GenBank/DDBJ databases">
        <authorList>
            <person name="Jaros S."/>
            <person name="Januszkiewicz K."/>
            <person name="Wedrychowicz H."/>
        </authorList>
    </citation>
    <scope>NUCLEOTIDE SEQUENCE [LARGE SCALE GENOMIC DNA]</scope>
    <source>
        <strain evidence="3 4">KHT3</strain>
    </source>
</reference>
<dbReference type="OrthoDB" id="9793162at2"/>
<feature type="chain" id="PRO_5013065087" evidence="1">
    <location>
        <begin position="25"/>
        <end position="288"/>
    </location>
</feature>
<dbReference type="Gene3D" id="3.60.10.10">
    <property type="entry name" value="Endonuclease/exonuclease/phosphatase"/>
    <property type="match status" value="1"/>
</dbReference>
<dbReference type="PANTHER" id="PTHR12121">
    <property type="entry name" value="CARBON CATABOLITE REPRESSOR PROTEIN 4"/>
    <property type="match status" value="1"/>
</dbReference>
<dbReference type="Proteomes" id="UP000184130">
    <property type="component" value="Unassembled WGS sequence"/>
</dbReference>
<dbReference type="PANTHER" id="PTHR12121:SF36">
    <property type="entry name" value="ENDONUCLEASE_EXONUCLEASE_PHOSPHATASE DOMAIN-CONTAINING PROTEIN"/>
    <property type="match status" value="1"/>
</dbReference>
<keyword evidence="3" id="KW-0269">Exonuclease</keyword>
<dbReference type="EMBL" id="FRBD01000001">
    <property type="protein sequence ID" value="SHK29077.1"/>
    <property type="molecule type" value="Genomic_DNA"/>
</dbReference>
<dbReference type="InterPro" id="IPR005135">
    <property type="entry name" value="Endo/exonuclease/phosphatase"/>
</dbReference>
<dbReference type="AlphaFoldDB" id="A0A1M6R9U6"/>
<dbReference type="Pfam" id="PF03372">
    <property type="entry name" value="Exo_endo_phos"/>
    <property type="match status" value="1"/>
</dbReference>
<dbReference type="InterPro" id="IPR050410">
    <property type="entry name" value="CCR4/nocturin_mRNA_transcr"/>
</dbReference>
<dbReference type="GO" id="GO:0000175">
    <property type="term" value="F:3'-5'-RNA exonuclease activity"/>
    <property type="evidence" value="ECO:0007669"/>
    <property type="project" value="TreeGrafter"/>
</dbReference>
<dbReference type="InterPro" id="IPR036691">
    <property type="entry name" value="Endo/exonu/phosph_ase_sf"/>
</dbReference>
<keyword evidence="3" id="KW-0255">Endonuclease</keyword>
<sequence>MKNSFFKVSLLLVLLLLFCCFDTASPQAMELTVATINIRIDSKKDSLNRWGQRKQLLFDYVSQQHLDVIGLQEVYPQAMKDIHKGLPEYAIVRRENKEKRADAPILFRKSAFKKIAQGTFWLSEFPDSVGFIGWDGRHPRFVNWAVLRSKATGKVFCVANTHLDNAGRQAREEGIKLLKERLASLAAQYPIILMGDMNSSEADSAVYHPALHNSFELHDTYYMAKQREGVDYSFHGFGKRTMAKRKRVDFIFVSDSIDVNTFNIPQENRQQGVYLSDHCPVISNITIK</sequence>
<accession>A0A1M6R9U6</accession>
<protein>
    <submittedName>
        <fullName evidence="3">Metal-dependent hydrolase, endonuclease/exonuclease/phosphatase family</fullName>
    </submittedName>
</protein>
<evidence type="ECO:0000259" key="2">
    <source>
        <dbReference type="Pfam" id="PF03372"/>
    </source>
</evidence>
<name>A0A1M6R9U6_XYLRU</name>
<keyword evidence="3" id="KW-0540">Nuclease</keyword>